<protein>
    <submittedName>
        <fullName evidence="1">Uncharacterized protein</fullName>
    </submittedName>
</protein>
<comment type="caution">
    <text evidence="1">The sequence shown here is derived from an EMBL/GenBank/DDBJ whole genome shotgun (WGS) entry which is preliminary data.</text>
</comment>
<keyword evidence="3" id="KW-1185">Reference proteome</keyword>
<evidence type="ECO:0000313" key="2">
    <source>
        <dbReference type="EMBL" id="GBN14318.1"/>
    </source>
</evidence>
<proteinExistence type="predicted"/>
<sequence>MNGLRIFPKPGNISHDNDILFVG</sequence>
<accession>A0A4Y2LI65</accession>
<dbReference type="EMBL" id="BGPR01277115">
    <property type="protein sequence ID" value="GBN14119.1"/>
    <property type="molecule type" value="Genomic_DNA"/>
</dbReference>
<name>A0A4Y2LI65_ARAVE</name>
<evidence type="ECO:0000313" key="3">
    <source>
        <dbReference type="Proteomes" id="UP000499080"/>
    </source>
</evidence>
<dbReference type="EMBL" id="BGPR01277191">
    <property type="protein sequence ID" value="GBN14318.1"/>
    <property type="molecule type" value="Genomic_DNA"/>
</dbReference>
<reference evidence="1 3" key="1">
    <citation type="journal article" date="2019" name="Sci. Rep.">
        <title>Orb-weaving spider Araneus ventricosus genome elucidates the spidroin gene catalogue.</title>
        <authorList>
            <person name="Kono N."/>
            <person name="Nakamura H."/>
            <person name="Ohtoshi R."/>
            <person name="Moran D.A.P."/>
            <person name="Shinohara A."/>
            <person name="Yoshida Y."/>
            <person name="Fujiwara M."/>
            <person name="Mori M."/>
            <person name="Tomita M."/>
            <person name="Arakawa K."/>
        </authorList>
    </citation>
    <scope>NUCLEOTIDE SEQUENCE [LARGE SCALE GENOMIC DNA]</scope>
</reference>
<dbReference type="Proteomes" id="UP000499080">
    <property type="component" value="Unassembled WGS sequence"/>
</dbReference>
<organism evidence="1 3">
    <name type="scientific">Araneus ventricosus</name>
    <name type="common">Orbweaver spider</name>
    <name type="synonym">Epeira ventricosa</name>
    <dbReference type="NCBI Taxonomy" id="182803"/>
    <lineage>
        <taxon>Eukaryota</taxon>
        <taxon>Metazoa</taxon>
        <taxon>Ecdysozoa</taxon>
        <taxon>Arthropoda</taxon>
        <taxon>Chelicerata</taxon>
        <taxon>Arachnida</taxon>
        <taxon>Araneae</taxon>
        <taxon>Araneomorphae</taxon>
        <taxon>Entelegynae</taxon>
        <taxon>Araneoidea</taxon>
        <taxon>Araneidae</taxon>
        <taxon>Araneus</taxon>
    </lineage>
</organism>
<dbReference type="AlphaFoldDB" id="A0A4Y2LI65"/>
<evidence type="ECO:0000313" key="1">
    <source>
        <dbReference type="EMBL" id="GBN14119.1"/>
    </source>
</evidence>
<feature type="non-terminal residue" evidence="1">
    <location>
        <position position="23"/>
    </location>
</feature>
<gene>
    <name evidence="2" type="ORF">AVEN_216593_1</name>
    <name evidence="1" type="ORF">AVEN_67664_1</name>
</gene>